<proteinExistence type="predicted"/>
<keyword evidence="3" id="KW-1185">Reference proteome</keyword>
<dbReference type="AlphaFoldDB" id="A0A8J9YTA3"/>
<dbReference type="Proteomes" id="UP000838412">
    <property type="component" value="Chromosome 12"/>
</dbReference>
<feature type="compositionally biased region" description="Acidic residues" evidence="1">
    <location>
        <begin position="70"/>
        <end position="86"/>
    </location>
</feature>
<gene>
    <name evidence="2" type="primary">Hypp6343</name>
    <name evidence="2" type="ORF">BLAG_LOCUS5017</name>
</gene>
<feature type="region of interest" description="Disordered" evidence="1">
    <location>
        <begin position="48"/>
        <end position="138"/>
    </location>
</feature>
<sequence length="183" mass="19645">MGTSESKAEAKPGFMARLGCACVCPLKKRLSRKVLGEGGLSVVSESLTRRSPLPPGVRLVAPVRTQSDTPESEDSEISDISLEESLDSSTCSEESHTGGPVSPLSALDTHSKRRMVDADPTITGNTKSSTQGPARKRPNAVRLIQVAEAAKENGDNICLSGTPHYDSRSTGYVDWRGKEWNIY</sequence>
<reference evidence="2" key="1">
    <citation type="submission" date="2022-01" db="EMBL/GenBank/DDBJ databases">
        <authorList>
            <person name="Braso-Vives M."/>
        </authorList>
    </citation>
    <scope>NUCLEOTIDE SEQUENCE</scope>
</reference>
<evidence type="ECO:0000256" key="1">
    <source>
        <dbReference type="SAM" id="MobiDB-lite"/>
    </source>
</evidence>
<feature type="compositionally biased region" description="Polar residues" evidence="1">
    <location>
        <begin position="122"/>
        <end position="132"/>
    </location>
</feature>
<name>A0A8J9YTA3_BRALA</name>
<protein>
    <submittedName>
        <fullName evidence="2">Hypp6343 protein</fullName>
    </submittedName>
</protein>
<evidence type="ECO:0000313" key="3">
    <source>
        <dbReference type="Proteomes" id="UP000838412"/>
    </source>
</evidence>
<organism evidence="2 3">
    <name type="scientific">Branchiostoma lanceolatum</name>
    <name type="common">Common lancelet</name>
    <name type="synonym">Amphioxus lanceolatum</name>
    <dbReference type="NCBI Taxonomy" id="7740"/>
    <lineage>
        <taxon>Eukaryota</taxon>
        <taxon>Metazoa</taxon>
        <taxon>Chordata</taxon>
        <taxon>Cephalochordata</taxon>
        <taxon>Leptocardii</taxon>
        <taxon>Amphioxiformes</taxon>
        <taxon>Branchiostomatidae</taxon>
        <taxon>Branchiostoma</taxon>
    </lineage>
</organism>
<accession>A0A8J9YTA3</accession>
<dbReference type="EMBL" id="OV696697">
    <property type="protein sequence ID" value="CAH1241328.1"/>
    <property type="molecule type" value="Genomic_DNA"/>
</dbReference>
<evidence type="ECO:0000313" key="2">
    <source>
        <dbReference type="EMBL" id="CAH1241328.1"/>
    </source>
</evidence>